<evidence type="ECO:0000313" key="2">
    <source>
        <dbReference type="Proteomes" id="UP000031036"/>
    </source>
</evidence>
<feature type="non-terminal residue" evidence="1">
    <location>
        <position position="101"/>
    </location>
</feature>
<accession>A0A0B2V8U9</accession>
<gene>
    <name evidence="1" type="ORF">Tcan_00730</name>
</gene>
<evidence type="ECO:0000313" key="1">
    <source>
        <dbReference type="EMBL" id="KHN77939.1"/>
    </source>
</evidence>
<proteinExistence type="predicted"/>
<reference evidence="1 2" key="1">
    <citation type="submission" date="2014-11" db="EMBL/GenBank/DDBJ databases">
        <title>Genetic blueprint of the zoonotic pathogen Toxocara canis.</title>
        <authorList>
            <person name="Zhu X.-Q."/>
            <person name="Korhonen P.K."/>
            <person name="Cai H."/>
            <person name="Young N.D."/>
            <person name="Nejsum P."/>
            <person name="von Samson-Himmelstjerna G."/>
            <person name="Boag P.R."/>
            <person name="Tan P."/>
            <person name="Li Q."/>
            <person name="Min J."/>
            <person name="Yang Y."/>
            <person name="Wang X."/>
            <person name="Fang X."/>
            <person name="Hall R.S."/>
            <person name="Hofmann A."/>
            <person name="Sternberg P.W."/>
            <person name="Jex A.R."/>
            <person name="Gasser R.B."/>
        </authorList>
    </citation>
    <scope>NUCLEOTIDE SEQUENCE [LARGE SCALE GENOMIC DNA]</scope>
    <source>
        <strain evidence="1">PN_DK_2014</strain>
    </source>
</reference>
<dbReference type="EMBL" id="JPKZ01002210">
    <property type="protein sequence ID" value="KHN77939.1"/>
    <property type="molecule type" value="Genomic_DNA"/>
</dbReference>
<dbReference type="Proteomes" id="UP000031036">
    <property type="component" value="Unassembled WGS sequence"/>
</dbReference>
<comment type="caution">
    <text evidence="1">The sequence shown here is derived from an EMBL/GenBank/DDBJ whole genome shotgun (WGS) entry which is preliminary data.</text>
</comment>
<organism evidence="1 2">
    <name type="scientific">Toxocara canis</name>
    <name type="common">Canine roundworm</name>
    <dbReference type="NCBI Taxonomy" id="6265"/>
    <lineage>
        <taxon>Eukaryota</taxon>
        <taxon>Metazoa</taxon>
        <taxon>Ecdysozoa</taxon>
        <taxon>Nematoda</taxon>
        <taxon>Chromadorea</taxon>
        <taxon>Rhabditida</taxon>
        <taxon>Spirurina</taxon>
        <taxon>Ascaridomorpha</taxon>
        <taxon>Ascaridoidea</taxon>
        <taxon>Toxocaridae</taxon>
        <taxon>Toxocara</taxon>
    </lineage>
</organism>
<dbReference type="AlphaFoldDB" id="A0A0B2V8U9"/>
<keyword evidence="2" id="KW-1185">Reference proteome</keyword>
<name>A0A0B2V8U9_TOXCA</name>
<protein>
    <submittedName>
        <fullName evidence="1">Uncharacterized protein</fullName>
    </submittedName>
</protein>
<sequence length="101" mass="11719">GFCGLNILDNWHANDGQDICNITHLYFNTDSFIPMEHTSFTAQISIVRPKRGIRDSLRKRMPAGPVNRTKTLPQPQRCSVFRRPTYLCEPILDILYRIPIF</sequence>
<feature type="non-terminal residue" evidence="1">
    <location>
        <position position="1"/>
    </location>
</feature>